<feature type="transmembrane region" description="Helical" evidence="1">
    <location>
        <begin position="108"/>
        <end position="128"/>
    </location>
</feature>
<gene>
    <name evidence="2" type="ORF">IAB19_08415</name>
</gene>
<feature type="transmembrane region" description="Helical" evidence="1">
    <location>
        <begin position="162"/>
        <end position="182"/>
    </location>
</feature>
<organism evidence="2 3">
    <name type="scientific">Candidatus Avisuccinivibrio stercorigallinarum</name>
    <dbReference type="NCBI Taxonomy" id="2840704"/>
    <lineage>
        <taxon>Bacteria</taxon>
        <taxon>Pseudomonadati</taxon>
        <taxon>Pseudomonadota</taxon>
        <taxon>Gammaproteobacteria</taxon>
        <taxon>Aeromonadales</taxon>
        <taxon>Succinivibrionaceae</taxon>
        <taxon>Succinivibrionaceae incertae sedis</taxon>
        <taxon>Candidatus Avisuccinivibrio</taxon>
    </lineage>
</organism>
<dbReference type="AlphaFoldDB" id="A0A9D9DCE4"/>
<protein>
    <submittedName>
        <fullName evidence="2">DUF4405 domain-containing protein</fullName>
    </submittedName>
</protein>
<reference evidence="2" key="1">
    <citation type="submission" date="2020-10" db="EMBL/GenBank/DDBJ databases">
        <authorList>
            <person name="Gilroy R."/>
        </authorList>
    </citation>
    <scope>NUCLEOTIDE SEQUENCE</scope>
    <source>
        <strain evidence="2">17213</strain>
    </source>
</reference>
<feature type="transmembrane region" description="Helical" evidence="1">
    <location>
        <begin position="32"/>
        <end position="48"/>
    </location>
</feature>
<feature type="transmembrane region" description="Helical" evidence="1">
    <location>
        <begin position="69"/>
        <end position="88"/>
    </location>
</feature>
<keyword evidence="1" id="KW-1133">Transmembrane helix</keyword>
<dbReference type="Proteomes" id="UP000823631">
    <property type="component" value="Unassembled WGS sequence"/>
</dbReference>
<proteinExistence type="predicted"/>
<reference evidence="2" key="2">
    <citation type="journal article" date="2021" name="PeerJ">
        <title>Extensive microbial diversity within the chicken gut microbiome revealed by metagenomics and culture.</title>
        <authorList>
            <person name="Gilroy R."/>
            <person name="Ravi A."/>
            <person name="Getino M."/>
            <person name="Pursley I."/>
            <person name="Horton D.L."/>
            <person name="Alikhan N.F."/>
            <person name="Baker D."/>
            <person name="Gharbi K."/>
            <person name="Hall N."/>
            <person name="Watson M."/>
            <person name="Adriaenssens E.M."/>
            <person name="Foster-Nyarko E."/>
            <person name="Jarju S."/>
            <person name="Secka A."/>
            <person name="Antonio M."/>
            <person name="Oren A."/>
            <person name="Chaudhuri R.R."/>
            <person name="La Ragione R."/>
            <person name="Hildebrand F."/>
            <person name="Pallen M.J."/>
        </authorList>
    </citation>
    <scope>NUCLEOTIDE SEQUENCE</scope>
    <source>
        <strain evidence="2">17213</strain>
    </source>
</reference>
<sequence>MALSTKLVLDGALIVLLPPCLAWHLTGNLMHEWLGLAFVLVVLWHLWLNRRWFTALLRGRYNLLRRVNLLLTALLLTAFAGTLVSGVMLSRQVFDFLDLPLVPGMNRVHMAAVSLLQLTAALHFGLHFDGLCQRLRAKRQQGRVPGRAQKPRRAADNAQRPLLRAGLFMLLLGWAVFGLYQAGERMIFDKLFFQLEYPVFDFYESFAWSAFCQISLMQPFALTGVLLRRALTGRAQKSPVKKPGRAQC</sequence>
<keyword evidence="1" id="KW-0812">Transmembrane</keyword>
<evidence type="ECO:0000313" key="2">
    <source>
        <dbReference type="EMBL" id="MBO8416387.1"/>
    </source>
</evidence>
<name>A0A9D9DCE4_9GAMM</name>
<evidence type="ECO:0000256" key="1">
    <source>
        <dbReference type="SAM" id="Phobius"/>
    </source>
</evidence>
<feature type="transmembrane region" description="Helical" evidence="1">
    <location>
        <begin position="206"/>
        <end position="227"/>
    </location>
</feature>
<accession>A0A9D9DCE4</accession>
<dbReference type="EMBL" id="JADINH010000173">
    <property type="protein sequence ID" value="MBO8416387.1"/>
    <property type="molecule type" value="Genomic_DNA"/>
</dbReference>
<comment type="caution">
    <text evidence="2">The sequence shown here is derived from an EMBL/GenBank/DDBJ whole genome shotgun (WGS) entry which is preliminary data.</text>
</comment>
<evidence type="ECO:0000313" key="3">
    <source>
        <dbReference type="Proteomes" id="UP000823631"/>
    </source>
</evidence>
<keyword evidence="1" id="KW-0472">Membrane</keyword>